<dbReference type="GO" id="GO:0009083">
    <property type="term" value="P:branched-chain amino acid catabolic process"/>
    <property type="evidence" value="ECO:0007669"/>
    <property type="project" value="UniProtKB-KW"/>
</dbReference>
<comment type="similarity">
    <text evidence="3">Belongs to the acyl-CoA dehydrogenase family.</text>
</comment>
<evidence type="ECO:0000259" key="8">
    <source>
        <dbReference type="Pfam" id="PF00441"/>
    </source>
</evidence>
<dbReference type="InterPro" id="IPR009100">
    <property type="entry name" value="AcylCoA_DH/oxidase_NM_dom_sf"/>
</dbReference>
<dbReference type="FunFam" id="2.40.110.10:FF:000001">
    <property type="entry name" value="Acyl-CoA dehydrogenase, mitochondrial"/>
    <property type="match status" value="1"/>
</dbReference>
<keyword evidence="6" id="KW-0274">FAD</keyword>
<dbReference type="InterPro" id="IPR009075">
    <property type="entry name" value="AcylCo_DH/oxidase_C"/>
</dbReference>
<dbReference type="AlphaFoldDB" id="A0A410GAV6"/>
<keyword evidence="4" id="KW-0101">Branched-chain amino acid catabolism</keyword>
<dbReference type="InterPro" id="IPR006089">
    <property type="entry name" value="Acyl-CoA_DH_CS"/>
</dbReference>
<evidence type="ECO:0000256" key="2">
    <source>
        <dbReference type="ARBA" id="ARBA00005109"/>
    </source>
</evidence>
<dbReference type="PIRSF" id="PIRSF016578">
    <property type="entry name" value="HsaA"/>
    <property type="match status" value="1"/>
</dbReference>
<dbReference type="Proteomes" id="UP000283474">
    <property type="component" value="Chromosome"/>
</dbReference>
<gene>
    <name evidence="11" type="ORF">CKA81_05940</name>
</gene>
<dbReference type="Gene3D" id="2.40.110.10">
    <property type="entry name" value="Butyryl-CoA Dehydrogenase, subunit A, domain 2"/>
    <property type="match status" value="1"/>
</dbReference>
<organism evidence="11 12">
    <name type="scientific">Pollutimonas thiosulfatoxidans</name>
    <dbReference type="NCBI Taxonomy" id="2028345"/>
    <lineage>
        <taxon>Bacteria</taxon>
        <taxon>Pseudomonadati</taxon>
        <taxon>Pseudomonadota</taxon>
        <taxon>Betaproteobacteria</taxon>
        <taxon>Burkholderiales</taxon>
        <taxon>Alcaligenaceae</taxon>
        <taxon>Pollutimonas</taxon>
    </lineage>
</organism>
<feature type="domain" description="Acyl-CoA dehydrogenase/oxidase C-terminal" evidence="8">
    <location>
        <begin position="227"/>
        <end position="377"/>
    </location>
</feature>
<comment type="pathway">
    <text evidence="2">Amino-acid degradation; L-valine degradation.</text>
</comment>
<dbReference type="Gene3D" id="1.20.140.10">
    <property type="entry name" value="Butyryl-CoA Dehydrogenase, subunit A, domain 3"/>
    <property type="match status" value="1"/>
</dbReference>
<dbReference type="InterPro" id="IPR006091">
    <property type="entry name" value="Acyl-CoA_Oxase/DH_mid-dom"/>
</dbReference>
<keyword evidence="5" id="KW-0285">Flavoprotein</keyword>
<name>A0A410GAV6_9BURK</name>
<dbReference type="PROSITE" id="PS00072">
    <property type="entry name" value="ACYL_COA_DH_1"/>
    <property type="match status" value="1"/>
</dbReference>
<dbReference type="RefSeq" id="WP_128354468.1">
    <property type="nucleotide sequence ID" value="NZ_CP022987.1"/>
</dbReference>
<dbReference type="PANTHER" id="PTHR43831:SF1">
    <property type="entry name" value="ISOBUTYRYL-COA DEHYDROGENASE, MITOCHONDRIAL"/>
    <property type="match status" value="1"/>
</dbReference>
<evidence type="ECO:0000313" key="11">
    <source>
        <dbReference type="EMBL" id="QAA93424.1"/>
    </source>
</evidence>
<evidence type="ECO:0000256" key="3">
    <source>
        <dbReference type="ARBA" id="ARBA00009347"/>
    </source>
</evidence>
<proteinExistence type="inferred from homology"/>
<dbReference type="Pfam" id="PF00441">
    <property type="entry name" value="Acyl-CoA_dh_1"/>
    <property type="match status" value="1"/>
</dbReference>
<dbReference type="FunFam" id="1.20.140.10:FF:000001">
    <property type="entry name" value="Acyl-CoA dehydrogenase"/>
    <property type="match status" value="1"/>
</dbReference>
<feature type="domain" description="Acyl-CoA dehydrogenase/oxidase N-terminal" evidence="10">
    <location>
        <begin position="6"/>
        <end position="117"/>
    </location>
</feature>
<dbReference type="SUPFAM" id="SSF56645">
    <property type="entry name" value="Acyl-CoA dehydrogenase NM domain-like"/>
    <property type="match status" value="1"/>
</dbReference>
<sequence>MDFRLSEEQQAFAQAARDFAIGELEPNAARWDAEAIFPREAFARAGQMGFCAIYAPEDIGGLGLPRLDATLVFEEMAVYDPSTTAFLTIHNMATWMIGCWGSAAVRQQWGPALVSGEKLASYCLTEPGSGSDAASLSTRAEKRGSAYVLNGAKAFISGAGDTDVLVVMARTGAAGAKGISAFVVPADAPGITYGRKEEKMGWNSQSTRPITFDNVEIPAENLLGEEGQGFTFAMKGLDGGRINIATCSVGAAQGAYDAARRYMTERKQFGQTLAGFQALQFKLVDMLTHIIASRQMVRLAASKLDEGDPQAASYCAMAKRLATDLCFQACLDGQQIHGGYGYLKDYPLERLVRDTRVHQILEGTNEIMRVIVARQLLEKGADIR</sequence>
<evidence type="ECO:0000313" key="12">
    <source>
        <dbReference type="Proteomes" id="UP000283474"/>
    </source>
</evidence>
<dbReference type="PROSITE" id="PS00073">
    <property type="entry name" value="ACYL_COA_DH_2"/>
    <property type="match status" value="1"/>
</dbReference>
<evidence type="ECO:0000256" key="1">
    <source>
        <dbReference type="ARBA" id="ARBA00001974"/>
    </source>
</evidence>
<dbReference type="GO" id="GO:0050660">
    <property type="term" value="F:flavin adenine dinucleotide binding"/>
    <property type="evidence" value="ECO:0007669"/>
    <property type="project" value="InterPro"/>
</dbReference>
<evidence type="ECO:0000256" key="7">
    <source>
        <dbReference type="ARBA" id="ARBA00023002"/>
    </source>
</evidence>
<dbReference type="InterPro" id="IPR052547">
    <property type="entry name" value="Mito_Isobutyryl-CoADH"/>
</dbReference>
<dbReference type="OrthoDB" id="7807987at2"/>
<dbReference type="SUPFAM" id="SSF47203">
    <property type="entry name" value="Acyl-CoA dehydrogenase C-terminal domain-like"/>
    <property type="match status" value="1"/>
</dbReference>
<dbReference type="InterPro" id="IPR046373">
    <property type="entry name" value="Acyl-CoA_Oxase/DH_mid-dom_sf"/>
</dbReference>
<evidence type="ECO:0000256" key="6">
    <source>
        <dbReference type="ARBA" id="ARBA00022827"/>
    </source>
</evidence>
<keyword evidence="12" id="KW-1185">Reference proteome</keyword>
<evidence type="ECO:0000259" key="10">
    <source>
        <dbReference type="Pfam" id="PF02771"/>
    </source>
</evidence>
<reference evidence="11 12" key="1">
    <citation type="submission" date="2017-08" db="EMBL/GenBank/DDBJ databases">
        <authorList>
            <person name="Park S.-J."/>
            <person name="Kim H."/>
        </authorList>
    </citation>
    <scope>NUCLEOTIDE SEQUENCE [LARGE SCALE GENOMIC DNA]</scope>
    <source>
        <strain evidence="12">ye3</strain>
    </source>
</reference>
<evidence type="ECO:0000256" key="5">
    <source>
        <dbReference type="ARBA" id="ARBA00022630"/>
    </source>
</evidence>
<evidence type="ECO:0000259" key="9">
    <source>
        <dbReference type="Pfam" id="PF02770"/>
    </source>
</evidence>
<dbReference type="InterPro" id="IPR013786">
    <property type="entry name" value="AcylCoA_DH/ox_N"/>
</dbReference>
<dbReference type="Gene3D" id="1.10.540.10">
    <property type="entry name" value="Acyl-CoA dehydrogenase/oxidase, N-terminal domain"/>
    <property type="match status" value="1"/>
</dbReference>
<dbReference type="EMBL" id="CP022987">
    <property type="protein sequence ID" value="QAA93424.1"/>
    <property type="molecule type" value="Genomic_DNA"/>
</dbReference>
<dbReference type="Pfam" id="PF02771">
    <property type="entry name" value="Acyl-CoA_dh_N"/>
    <property type="match status" value="1"/>
</dbReference>
<comment type="cofactor">
    <cofactor evidence="1">
        <name>FAD</name>
        <dbReference type="ChEBI" id="CHEBI:57692"/>
    </cofactor>
</comment>
<protein>
    <submittedName>
        <fullName evidence="11">Acyl-CoA dehydrogenase</fullName>
    </submittedName>
</protein>
<dbReference type="InterPro" id="IPR037069">
    <property type="entry name" value="AcylCoA_DH/ox_N_sf"/>
</dbReference>
<dbReference type="InterPro" id="IPR036250">
    <property type="entry name" value="AcylCo_DH-like_C"/>
</dbReference>
<keyword evidence="7" id="KW-0560">Oxidoreductase</keyword>
<dbReference type="PANTHER" id="PTHR43831">
    <property type="entry name" value="ISOBUTYRYL-COA DEHYDROGENASE"/>
    <property type="match status" value="1"/>
</dbReference>
<dbReference type="Pfam" id="PF02770">
    <property type="entry name" value="Acyl-CoA_dh_M"/>
    <property type="match status" value="1"/>
</dbReference>
<evidence type="ECO:0000256" key="4">
    <source>
        <dbReference type="ARBA" id="ARBA00022456"/>
    </source>
</evidence>
<dbReference type="GO" id="GO:0003995">
    <property type="term" value="F:acyl-CoA dehydrogenase activity"/>
    <property type="evidence" value="ECO:0007669"/>
    <property type="project" value="InterPro"/>
</dbReference>
<accession>A0A410GAV6</accession>
<dbReference type="KEGG" id="pus:CKA81_05940"/>
<feature type="domain" description="Acyl-CoA oxidase/dehydrogenase middle" evidence="9">
    <location>
        <begin position="122"/>
        <end position="215"/>
    </location>
</feature>